<dbReference type="SMART" id="SM00360">
    <property type="entry name" value="RRM"/>
    <property type="match status" value="1"/>
</dbReference>
<feature type="domain" description="RRM" evidence="7">
    <location>
        <begin position="7"/>
        <end position="86"/>
    </location>
</feature>
<feature type="domain" description="Longin" evidence="8">
    <location>
        <begin position="210"/>
        <end position="268"/>
    </location>
</feature>
<dbReference type="PROSITE" id="PS50859">
    <property type="entry name" value="LONGIN"/>
    <property type="match status" value="1"/>
</dbReference>
<dbReference type="PROSITE" id="PS50102">
    <property type="entry name" value="RRM"/>
    <property type="match status" value="1"/>
</dbReference>
<name>A0A6V7NHS5_ANACO</name>
<keyword evidence="3 6" id="KW-0472">Membrane</keyword>
<dbReference type="Gene3D" id="3.30.70.330">
    <property type="match status" value="1"/>
</dbReference>
<evidence type="ECO:0000256" key="6">
    <source>
        <dbReference type="SAM" id="Phobius"/>
    </source>
</evidence>
<feature type="transmembrane region" description="Helical" evidence="6">
    <location>
        <begin position="368"/>
        <end position="387"/>
    </location>
</feature>
<dbReference type="CDD" id="cd12334">
    <property type="entry name" value="RRM1_SF3B4"/>
    <property type="match status" value="1"/>
</dbReference>
<keyword evidence="6" id="KW-1133">Transmembrane helix</keyword>
<proteinExistence type="inferred from homology"/>
<evidence type="ECO:0000256" key="2">
    <source>
        <dbReference type="ARBA" id="ARBA00008025"/>
    </source>
</evidence>
<dbReference type="EMBL" id="LR862138">
    <property type="protein sequence ID" value="CAD1818152.1"/>
    <property type="molecule type" value="Genomic_DNA"/>
</dbReference>
<evidence type="ECO:0008006" key="10">
    <source>
        <dbReference type="Google" id="ProtNLM"/>
    </source>
</evidence>
<protein>
    <recommendedName>
        <fullName evidence="10">RRM domain-containing protein</fullName>
    </recommendedName>
</protein>
<dbReference type="Gene3D" id="3.30.450.50">
    <property type="entry name" value="Longin domain"/>
    <property type="match status" value="1"/>
</dbReference>
<dbReference type="SUPFAM" id="SSF64356">
    <property type="entry name" value="SNARE-like"/>
    <property type="match status" value="1"/>
</dbReference>
<dbReference type="PANTHER" id="PTHR47461:SF1">
    <property type="entry name" value="PHYTOLONGIN PHYL1.2"/>
    <property type="match status" value="1"/>
</dbReference>
<evidence type="ECO:0000259" key="7">
    <source>
        <dbReference type="PROSITE" id="PS50102"/>
    </source>
</evidence>
<dbReference type="InterPro" id="IPR000504">
    <property type="entry name" value="RRM_dom"/>
</dbReference>
<sequence length="401" mass="44719">MARNPLCTVYIGNLDEKVSERVLYEILIQVGRVVDLHIPRDKETNRHKGYAFAEYETEEIADYAVRLFSGLVRLRNRTLKFAISGRDKPTQNSNTPVTPRPTALLPNPHFVHSRDTDVSQETAQSIINFRASNHSVNPLYSPSVQSQASTDGLLGRGFSNGSYEYTRRVFGSMLNDPRGAESSSPTTPKDRELETLAALCLENSPQFHKWYFHTVSTRTFGYLMSDGCTYFAIVDPTLGKSALLQFLKQIREEFRNSRASGAFDSLTPIIRRLIASMDNMPRSAILAEENFHGVGISDASPSSMAPLLPKGDGIGDSEIDEDHTHSGLKISMPIEEVGALSLERTSSSSTRARRQYSGRSLWWRHVRIVVLADVALCLVLFGIWLGVCRVSGAFRLDQKSD</sequence>
<comment type="subcellular location">
    <subcellularLocation>
        <location evidence="1">Membrane</location>
    </subcellularLocation>
</comment>
<evidence type="ECO:0000313" key="9">
    <source>
        <dbReference type="EMBL" id="CAD1818152.1"/>
    </source>
</evidence>
<comment type="similarity">
    <text evidence="2">Belongs to the synaptobrevin family.</text>
</comment>
<evidence type="ECO:0000259" key="8">
    <source>
        <dbReference type="PROSITE" id="PS50859"/>
    </source>
</evidence>
<dbReference type="InterPro" id="IPR011012">
    <property type="entry name" value="Longin-like_dom_sf"/>
</dbReference>
<dbReference type="SUPFAM" id="SSF54928">
    <property type="entry name" value="RNA-binding domain, RBD"/>
    <property type="match status" value="1"/>
</dbReference>
<dbReference type="InterPro" id="IPR010908">
    <property type="entry name" value="Longin_dom"/>
</dbReference>
<keyword evidence="6" id="KW-0812">Transmembrane</keyword>
<dbReference type="PANTHER" id="PTHR47461">
    <property type="entry name" value="PHYTOLONGIN PHYL1.2"/>
    <property type="match status" value="1"/>
</dbReference>
<dbReference type="Pfam" id="PF00076">
    <property type="entry name" value="RRM_1"/>
    <property type="match status" value="1"/>
</dbReference>
<evidence type="ECO:0000256" key="4">
    <source>
        <dbReference type="PROSITE-ProRule" id="PRU00176"/>
    </source>
</evidence>
<accession>A0A6V7NHS5</accession>
<dbReference type="InterPro" id="IPR044783">
    <property type="entry name" value="PHYL"/>
</dbReference>
<feature type="region of interest" description="Disordered" evidence="5">
    <location>
        <begin position="85"/>
        <end position="107"/>
    </location>
</feature>
<organism evidence="9">
    <name type="scientific">Ananas comosus var. bracteatus</name>
    <name type="common">red pineapple</name>
    <dbReference type="NCBI Taxonomy" id="296719"/>
    <lineage>
        <taxon>Eukaryota</taxon>
        <taxon>Viridiplantae</taxon>
        <taxon>Streptophyta</taxon>
        <taxon>Embryophyta</taxon>
        <taxon>Tracheophyta</taxon>
        <taxon>Spermatophyta</taxon>
        <taxon>Magnoliopsida</taxon>
        <taxon>Liliopsida</taxon>
        <taxon>Poales</taxon>
        <taxon>Bromeliaceae</taxon>
        <taxon>Bromelioideae</taxon>
        <taxon>Ananas</taxon>
    </lineage>
</organism>
<gene>
    <name evidence="9" type="ORF">CB5_LOCUS1363</name>
</gene>
<dbReference type="GO" id="GO:0003723">
    <property type="term" value="F:RNA binding"/>
    <property type="evidence" value="ECO:0007669"/>
    <property type="project" value="UniProtKB-UniRule"/>
</dbReference>
<dbReference type="GO" id="GO:0016020">
    <property type="term" value="C:membrane"/>
    <property type="evidence" value="ECO:0007669"/>
    <property type="project" value="UniProtKB-SubCell"/>
</dbReference>
<dbReference type="AlphaFoldDB" id="A0A6V7NHS5"/>
<evidence type="ECO:0000256" key="1">
    <source>
        <dbReference type="ARBA" id="ARBA00004370"/>
    </source>
</evidence>
<evidence type="ECO:0000256" key="3">
    <source>
        <dbReference type="ARBA" id="ARBA00023136"/>
    </source>
</evidence>
<dbReference type="InterPro" id="IPR012677">
    <property type="entry name" value="Nucleotide-bd_a/b_plait_sf"/>
</dbReference>
<dbReference type="InterPro" id="IPR035979">
    <property type="entry name" value="RBD_domain_sf"/>
</dbReference>
<dbReference type="InterPro" id="IPR034158">
    <property type="entry name" value="SF3B4_RRM1"/>
</dbReference>
<reference evidence="9" key="1">
    <citation type="submission" date="2020-07" db="EMBL/GenBank/DDBJ databases">
        <authorList>
            <person name="Lin J."/>
        </authorList>
    </citation>
    <scope>NUCLEOTIDE SEQUENCE</scope>
</reference>
<evidence type="ECO:0000256" key="5">
    <source>
        <dbReference type="SAM" id="MobiDB-lite"/>
    </source>
</evidence>
<keyword evidence="4" id="KW-0694">RNA-binding</keyword>